<organism evidence="1 2">
    <name type="scientific">Flexivirga alba</name>
    <dbReference type="NCBI Taxonomy" id="702742"/>
    <lineage>
        <taxon>Bacteria</taxon>
        <taxon>Bacillati</taxon>
        <taxon>Actinomycetota</taxon>
        <taxon>Actinomycetes</taxon>
        <taxon>Micrococcales</taxon>
        <taxon>Dermacoccaceae</taxon>
        <taxon>Flexivirga</taxon>
    </lineage>
</organism>
<dbReference type="Proteomes" id="UP001596298">
    <property type="component" value="Unassembled WGS sequence"/>
</dbReference>
<gene>
    <name evidence="1" type="ORF">ACFQDH_00955</name>
</gene>
<dbReference type="Pfam" id="PF21893">
    <property type="entry name" value="DUF6918"/>
    <property type="match status" value="1"/>
</dbReference>
<dbReference type="EMBL" id="JBHSWH010000001">
    <property type="protein sequence ID" value="MFC6703877.1"/>
    <property type="molecule type" value="Genomic_DNA"/>
</dbReference>
<dbReference type="RefSeq" id="WP_382397618.1">
    <property type="nucleotide sequence ID" value="NZ_JBHSWH010000001.1"/>
</dbReference>
<name>A0ABW2AAU9_9MICO</name>
<evidence type="ECO:0000313" key="1">
    <source>
        <dbReference type="EMBL" id="MFC6703877.1"/>
    </source>
</evidence>
<protein>
    <submittedName>
        <fullName evidence="1">DUF6918 family protein</fullName>
    </submittedName>
</protein>
<sequence>MTLSETLLAADRRPQVVTDLAAVIDAEVKDKKGLSGAAIKAGYAAVRKFNPTVTTDATNRMLPEVATALQPFWEDFAGSGDFGAYLAGRGDEAADALLAVTDKRAAATDREPLRRAYKGLRGKAKDNVKQALPRLGKVIQQYAS</sequence>
<proteinExistence type="predicted"/>
<evidence type="ECO:0000313" key="2">
    <source>
        <dbReference type="Proteomes" id="UP001596298"/>
    </source>
</evidence>
<comment type="caution">
    <text evidence="1">The sequence shown here is derived from an EMBL/GenBank/DDBJ whole genome shotgun (WGS) entry which is preliminary data.</text>
</comment>
<keyword evidence="2" id="KW-1185">Reference proteome</keyword>
<reference evidence="2" key="1">
    <citation type="journal article" date="2019" name="Int. J. Syst. Evol. Microbiol.">
        <title>The Global Catalogue of Microorganisms (GCM) 10K type strain sequencing project: providing services to taxonomists for standard genome sequencing and annotation.</title>
        <authorList>
            <consortium name="The Broad Institute Genomics Platform"/>
            <consortium name="The Broad Institute Genome Sequencing Center for Infectious Disease"/>
            <person name="Wu L."/>
            <person name="Ma J."/>
        </authorList>
    </citation>
    <scope>NUCLEOTIDE SEQUENCE [LARGE SCALE GENOMIC DNA]</scope>
    <source>
        <strain evidence="2">CCUG 58127</strain>
    </source>
</reference>
<dbReference type="InterPro" id="IPR054211">
    <property type="entry name" value="DUF6918"/>
</dbReference>
<accession>A0ABW2AAU9</accession>